<evidence type="ECO:0000256" key="17">
    <source>
        <dbReference type="RuleBase" id="RU000304"/>
    </source>
</evidence>
<dbReference type="PROSITE" id="PS00108">
    <property type="entry name" value="PROTEIN_KINASE_ST"/>
    <property type="match status" value="1"/>
</dbReference>
<dbReference type="STRING" id="131310.A0A0N4ZD12"/>
<evidence type="ECO:0000256" key="16">
    <source>
        <dbReference type="PROSITE-ProRule" id="PRU10141"/>
    </source>
</evidence>
<evidence type="ECO:0000256" key="4">
    <source>
        <dbReference type="ARBA" id="ARBA00022553"/>
    </source>
</evidence>
<dbReference type="SMART" id="SM00220">
    <property type="entry name" value="S_TKc"/>
    <property type="match status" value="1"/>
</dbReference>
<keyword evidence="4" id="KW-0597">Phosphoprotein</keyword>
<evidence type="ECO:0000256" key="7">
    <source>
        <dbReference type="ARBA" id="ARBA00022741"/>
    </source>
</evidence>
<dbReference type="FunFam" id="1.10.510.10:FF:000706">
    <property type="entry name" value="Cyclin-dependent kinase 1"/>
    <property type="match status" value="1"/>
</dbReference>
<evidence type="ECO:0000256" key="3">
    <source>
        <dbReference type="ARBA" id="ARBA00022527"/>
    </source>
</evidence>
<evidence type="ECO:0000256" key="8">
    <source>
        <dbReference type="ARBA" id="ARBA00022776"/>
    </source>
</evidence>
<keyword evidence="5" id="KW-0132">Cell division</keyword>
<dbReference type="GO" id="GO:0007095">
    <property type="term" value="P:mitotic G2 DNA damage checkpoint signaling"/>
    <property type="evidence" value="ECO:0007669"/>
    <property type="project" value="TreeGrafter"/>
</dbReference>
<evidence type="ECO:0000256" key="2">
    <source>
        <dbReference type="ARBA" id="ARBA00006485"/>
    </source>
</evidence>
<evidence type="ECO:0000256" key="10">
    <source>
        <dbReference type="ARBA" id="ARBA00022840"/>
    </source>
</evidence>
<dbReference type="GO" id="GO:0000086">
    <property type="term" value="P:G2/M transition of mitotic cell cycle"/>
    <property type="evidence" value="ECO:0007669"/>
    <property type="project" value="TreeGrafter"/>
</dbReference>
<keyword evidence="9" id="KW-0418">Kinase</keyword>
<dbReference type="GO" id="GO:0005524">
    <property type="term" value="F:ATP binding"/>
    <property type="evidence" value="ECO:0007669"/>
    <property type="project" value="UniProtKB-UniRule"/>
</dbReference>
<evidence type="ECO:0000256" key="9">
    <source>
        <dbReference type="ARBA" id="ARBA00022777"/>
    </source>
</evidence>
<dbReference type="InterPro" id="IPR017441">
    <property type="entry name" value="Protein_kinase_ATP_BS"/>
</dbReference>
<dbReference type="WBParaSite" id="PTRK_0000543700.1">
    <property type="protein sequence ID" value="PTRK_0000543700.1"/>
    <property type="gene ID" value="PTRK_0000543700"/>
</dbReference>
<keyword evidence="10 16" id="KW-0067">ATP-binding</keyword>
<evidence type="ECO:0000259" key="18">
    <source>
        <dbReference type="PROSITE" id="PS50011"/>
    </source>
</evidence>
<keyword evidence="19" id="KW-1185">Reference proteome</keyword>
<dbReference type="FunFam" id="3.30.200.20:FF:000375">
    <property type="entry name" value="Cell division related protein kinase 2"/>
    <property type="match status" value="1"/>
</dbReference>
<evidence type="ECO:0000256" key="1">
    <source>
        <dbReference type="ARBA" id="ARBA00004123"/>
    </source>
</evidence>
<keyword evidence="11" id="KW-0539">Nucleus</keyword>
<dbReference type="SUPFAM" id="SSF56112">
    <property type="entry name" value="Protein kinase-like (PK-like)"/>
    <property type="match status" value="1"/>
</dbReference>
<dbReference type="PROSITE" id="PS50011">
    <property type="entry name" value="PROTEIN_KINASE_DOM"/>
    <property type="match status" value="1"/>
</dbReference>
<feature type="domain" description="Protein kinase" evidence="18">
    <location>
        <begin position="30"/>
        <end position="314"/>
    </location>
</feature>
<dbReference type="InterPro" id="IPR000719">
    <property type="entry name" value="Prot_kinase_dom"/>
</dbReference>
<dbReference type="GO" id="GO:0051301">
    <property type="term" value="P:cell division"/>
    <property type="evidence" value="ECO:0007669"/>
    <property type="project" value="UniProtKB-KW"/>
</dbReference>
<feature type="binding site" evidence="16">
    <location>
        <position position="59"/>
    </location>
    <ligand>
        <name>ATP</name>
        <dbReference type="ChEBI" id="CHEBI:30616"/>
    </ligand>
</feature>
<organism evidence="19 20">
    <name type="scientific">Parastrongyloides trichosuri</name>
    <name type="common">Possum-specific nematode worm</name>
    <dbReference type="NCBI Taxonomy" id="131310"/>
    <lineage>
        <taxon>Eukaryota</taxon>
        <taxon>Metazoa</taxon>
        <taxon>Ecdysozoa</taxon>
        <taxon>Nematoda</taxon>
        <taxon>Chromadorea</taxon>
        <taxon>Rhabditida</taxon>
        <taxon>Tylenchina</taxon>
        <taxon>Panagrolaimomorpha</taxon>
        <taxon>Strongyloidoidea</taxon>
        <taxon>Strongyloididae</taxon>
        <taxon>Parastrongyloides</taxon>
    </lineage>
</organism>
<comment type="subcellular location">
    <subcellularLocation>
        <location evidence="1">Nucleus</location>
    </subcellularLocation>
</comment>
<dbReference type="Proteomes" id="UP000038045">
    <property type="component" value="Unplaced"/>
</dbReference>
<comment type="catalytic activity">
    <reaction evidence="13">
        <text>L-threonyl-[protein] + ATP = O-phospho-L-threonyl-[protein] + ADP + H(+)</text>
        <dbReference type="Rhea" id="RHEA:46608"/>
        <dbReference type="Rhea" id="RHEA-COMP:11060"/>
        <dbReference type="Rhea" id="RHEA-COMP:11605"/>
        <dbReference type="ChEBI" id="CHEBI:15378"/>
        <dbReference type="ChEBI" id="CHEBI:30013"/>
        <dbReference type="ChEBI" id="CHEBI:30616"/>
        <dbReference type="ChEBI" id="CHEBI:61977"/>
        <dbReference type="ChEBI" id="CHEBI:456216"/>
        <dbReference type="EC" id="2.7.11.22"/>
    </reaction>
</comment>
<evidence type="ECO:0000256" key="14">
    <source>
        <dbReference type="ARBA" id="ARBA00048367"/>
    </source>
</evidence>
<protein>
    <submittedName>
        <fullName evidence="20">Protein kinase domain-containing protein</fullName>
    </submittedName>
</protein>
<evidence type="ECO:0000313" key="19">
    <source>
        <dbReference type="Proteomes" id="UP000038045"/>
    </source>
</evidence>
<evidence type="ECO:0000256" key="15">
    <source>
        <dbReference type="ARBA" id="ARBA00049280"/>
    </source>
</evidence>
<dbReference type="PANTHER" id="PTHR24056:SF334">
    <property type="entry name" value="CYCLIN-DEPENDENT KINASE 1"/>
    <property type="match status" value="1"/>
</dbReference>
<dbReference type="GO" id="GO:0005634">
    <property type="term" value="C:nucleus"/>
    <property type="evidence" value="ECO:0007669"/>
    <property type="project" value="UniProtKB-SubCell"/>
</dbReference>
<dbReference type="Pfam" id="PF00069">
    <property type="entry name" value="Pkinase"/>
    <property type="match status" value="1"/>
</dbReference>
<dbReference type="PANTHER" id="PTHR24056">
    <property type="entry name" value="CELL DIVISION PROTEIN KINASE"/>
    <property type="match status" value="1"/>
</dbReference>
<dbReference type="GO" id="GO:0051446">
    <property type="term" value="P:positive regulation of meiotic cell cycle"/>
    <property type="evidence" value="ECO:0007669"/>
    <property type="project" value="UniProtKB-ARBA"/>
</dbReference>
<evidence type="ECO:0000313" key="20">
    <source>
        <dbReference type="WBParaSite" id="PTRK_0000543700.1"/>
    </source>
</evidence>
<evidence type="ECO:0000256" key="5">
    <source>
        <dbReference type="ARBA" id="ARBA00022618"/>
    </source>
</evidence>
<keyword evidence="6" id="KW-0808">Transferase</keyword>
<keyword evidence="12" id="KW-0131">Cell cycle</keyword>
<evidence type="ECO:0000256" key="11">
    <source>
        <dbReference type="ARBA" id="ARBA00023242"/>
    </source>
</evidence>
<dbReference type="AlphaFoldDB" id="A0A0N4ZD12"/>
<comment type="catalytic activity">
    <reaction evidence="14">
        <text>L-seryl-[protein] + ATP = O-phospho-L-seryl-[protein] + ADP + H(+)</text>
        <dbReference type="Rhea" id="RHEA:17989"/>
        <dbReference type="Rhea" id="RHEA-COMP:9863"/>
        <dbReference type="Rhea" id="RHEA-COMP:11604"/>
        <dbReference type="ChEBI" id="CHEBI:15378"/>
        <dbReference type="ChEBI" id="CHEBI:29999"/>
        <dbReference type="ChEBI" id="CHEBI:30616"/>
        <dbReference type="ChEBI" id="CHEBI:83421"/>
        <dbReference type="ChEBI" id="CHEBI:456216"/>
        <dbReference type="EC" id="2.7.11.22"/>
    </reaction>
</comment>
<sequence>MVYIINCTIFLQFYSNMAGAGCNRYSLDDFVNLEKVGEGTYGVVYKSKHRDTGSIVALKKIRIEADEEGVPATAIREVAMLREVKHPNIVALEGVILMPRKLFLIFEFLPMDLKQYMDRMYHGEPLRPSLVESYLFQICQAMCFCHQRRILHRDLKPQNLLVDSDGCIKLADFGLARTVGIPLRAYTHEIVTLWYRSPEIMLGAKKYSTAVDVWSIACIFAEMATGKPLFNGDSEIDQLYRIFRLLGTPTKETWPGVELLPDYKPTFPNWKSNNVEIKLKNLIRPEGIDLLSGMLIYDPVQRVDMKYILKHDYFNHLDKSSLPYKDYAGDIVIFN</sequence>
<comment type="catalytic activity">
    <reaction evidence="15">
        <text>[DNA-directed RNA polymerase] + ATP = phospho-[DNA-directed RNA polymerase] + ADP + H(+)</text>
        <dbReference type="Rhea" id="RHEA:10216"/>
        <dbReference type="Rhea" id="RHEA-COMP:11321"/>
        <dbReference type="Rhea" id="RHEA-COMP:11322"/>
        <dbReference type="ChEBI" id="CHEBI:15378"/>
        <dbReference type="ChEBI" id="CHEBI:30616"/>
        <dbReference type="ChEBI" id="CHEBI:43176"/>
        <dbReference type="ChEBI" id="CHEBI:68546"/>
        <dbReference type="ChEBI" id="CHEBI:456216"/>
        <dbReference type="EC" id="2.7.11.23"/>
    </reaction>
</comment>
<dbReference type="InterPro" id="IPR008271">
    <property type="entry name" value="Ser/Thr_kinase_AS"/>
</dbReference>
<name>A0A0N4ZD12_PARTI</name>
<dbReference type="Gene3D" id="1.10.510.10">
    <property type="entry name" value="Transferase(Phosphotransferase) domain 1"/>
    <property type="match status" value="1"/>
</dbReference>
<reference evidence="20" key="1">
    <citation type="submission" date="2017-02" db="UniProtKB">
        <authorList>
            <consortium name="WormBaseParasite"/>
        </authorList>
    </citation>
    <scope>IDENTIFICATION</scope>
</reference>
<dbReference type="GO" id="GO:0090068">
    <property type="term" value="P:positive regulation of cell cycle process"/>
    <property type="evidence" value="ECO:0007669"/>
    <property type="project" value="UniProtKB-ARBA"/>
</dbReference>
<proteinExistence type="inferred from homology"/>
<comment type="similarity">
    <text evidence="2">Belongs to the protein kinase superfamily. CMGC Ser/Thr protein kinase family. CDC2/CDKX subfamily.</text>
</comment>
<dbReference type="PROSITE" id="PS00107">
    <property type="entry name" value="PROTEIN_KINASE_ATP"/>
    <property type="match status" value="1"/>
</dbReference>
<dbReference type="GO" id="GO:0008353">
    <property type="term" value="F:RNA polymerase II CTD heptapeptide repeat kinase activity"/>
    <property type="evidence" value="ECO:0007669"/>
    <property type="project" value="UniProtKB-EC"/>
</dbReference>
<dbReference type="InterPro" id="IPR050108">
    <property type="entry name" value="CDK"/>
</dbReference>
<dbReference type="InterPro" id="IPR011009">
    <property type="entry name" value="Kinase-like_dom_sf"/>
</dbReference>
<keyword evidence="3 17" id="KW-0723">Serine/threonine-protein kinase</keyword>
<dbReference type="GO" id="GO:0004693">
    <property type="term" value="F:cyclin-dependent protein serine/threonine kinase activity"/>
    <property type="evidence" value="ECO:0007669"/>
    <property type="project" value="UniProtKB-EC"/>
</dbReference>
<dbReference type="Gene3D" id="3.30.200.20">
    <property type="entry name" value="Phosphorylase Kinase, domain 1"/>
    <property type="match status" value="1"/>
</dbReference>
<evidence type="ECO:0000256" key="12">
    <source>
        <dbReference type="ARBA" id="ARBA00023306"/>
    </source>
</evidence>
<keyword evidence="7 16" id="KW-0547">Nucleotide-binding</keyword>
<evidence type="ECO:0000256" key="13">
    <source>
        <dbReference type="ARBA" id="ARBA00047811"/>
    </source>
</evidence>
<accession>A0A0N4ZD12</accession>
<evidence type="ECO:0000256" key="6">
    <source>
        <dbReference type="ARBA" id="ARBA00022679"/>
    </source>
</evidence>
<keyword evidence="8" id="KW-0498">Mitosis</keyword>